<protein>
    <recommendedName>
        <fullName evidence="1">Reverse transcriptase domain-containing protein</fullName>
    </recommendedName>
</protein>
<dbReference type="PANTHER" id="PTHR33116:SF80">
    <property type="entry name" value="REVERSE TRANSCRIPTASE ZINC-BINDING DOMAIN-CONTAINING PROTEIN"/>
    <property type="match status" value="1"/>
</dbReference>
<reference evidence="2" key="2">
    <citation type="journal article" date="2024" name="Plant">
        <title>Genomic evolution and insights into agronomic trait innovations of Sesamum species.</title>
        <authorList>
            <person name="Miao H."/>
            <person name="Wang L."/>
            <person name="Qu L."/>
            <person name="Liu H."/>
            <person name="Sun Y."/>
            <person name="Le M."/>
            <person name="Wang Q."/>
            <person name="Wei S."/>
            <person name="Zheng Y."/>
            <person name="Lin W."/>
            <person name="Duan Y."/>
            <person name="Cao H."/>
            <person name="Xiong S."/>
            <person name="Wang X."/>
            <person name="Wei L."/>
            <person name="Li C."/>
            <person name="Ma Q."/>
            <person name="Ju M."/>
            <person name="Zhao R."/>
            <person name="Li G."/>
            <person name="Mu C."/>
            <person name="Tian Q."/>
            <person name="Mei H."/>
            <person name="Zhang T."/>
            <person name="Gao T."/>
            <person name="Zhang H."/>
        </authorList>
    </citation>
    <scope>NUCLEOTIDE SEQUENCE</scope>
    <source>
        <strain evidence="2">KEN1</strain>
    </source>
</reference>
<dbReference type="AlphaFoldDB" id="A0AAW2TAX5"/>
<dbReference type="EMBL" id="JACGWN010000015">
    <property type="protein sequence ID" value="KAL0401904.1"/>
    <property type="molecule type" value="Genomic_DNA"/>
</dbReference>
<dbReference type="Pfam" id="PF00078">
    <property type="entry name" value="RVT_1"/>
    <property type="match status" value="1"/>
</dbReference>
<evidence type="ECO:0000313" key="2">
    <source>
        <dbReference type="EMBL" id="KAL0401904.1"/>
    </source>
</evidence>
<dbReference type="InterPro" id="IPR000477">
    <property type="entry name" value="RT_dom"/>
</dbReference>
<feature type="domain" description="Reverse transcriptase" evidence="1">
    <location>
        <begin position="1"/>
        <end position="95"/>
    </location>
</feature>
<gene>
    <name evidence="2" type="ORF">Slati_4220300</name>
</gene>
<organism evidence="2">
    <name type="scientific">Sesamum latifolium</name>
    <dbReference type="NCBI Taxonomy" id="2727402"/>
    <lineage>
        <taxon>Eukaryota</taxon>
        <taxon>Viridiplantae</taxon>
        <taxon>Streptophyta</taxon>
        <taxon>Embryophyta</taxon>
        <taxon>Tracheophyta</taxon>
        <taxon>Spermatophyta</taxon>
        <taxon>Magnoliopsida</taxon>
        <taxon>eudicotyledons</taxon>
        <taxon>Gunneridae</taxon>
        <taxon>Pentapetalae</taxon>
        <taxon>asterids</taxon>
        <taxon>lamiids</taxon>
        <taxon>Lamiales</taxon>
        <taxon>Pedaliaceae</taxon>
        <taxon>Sesamum</taxon>
    </lineage>
</organism>
<comment type="caution">
    <text evidence="2">The sequence shown here is derived from an EMBL/GenBank/DDBJ whole genome shotgun (WGS) entry which is preliminary data.</text>
</comment>
<proteinExistence type="predicted"/>
<dbReference type="PANTHER" id="PTHR33116">
    <property type="entry name" value="REVERSE TRANSCRIPTASE ZINC-BINDING DOMAIN-CONTAINING PROTEIN-RELATED-RELATED"/>
    <property type="match status" value="1"/>
</dbReference>
<name>A0AAW2TAX5_9LAMI</name>
<accession>A0AAW2TAX5</accession>
<reference evidence="2" key="1">
    <citation type="submission" date="2020-06" db="EMBL/GenBank/DDBJ databases">
        <authorList>
            <person name="Li T."/>
            <person name="Hu X."/>
            <person name="Zhang T."/>
            <person name="Song X."/>
            <person name="Zhang H."/>
            <person name="Dai N."/>
            <person name="Sheng W."/>
            <person name="Hou X."/>
            <person name="Wei L."/>
        </authorList>
    </citation>
    <scope>NUCLEOTIDE SEQUENCE</scope>
    <source>
        <strain evidence="2">KEN1</strain>
        <tissue evidence="2">Leaf</tissue>
    </source>
</reference>
<dbReference type="PROSITE" id="PS50878">
    <property type="entry name" value="RT_POL"/>
    <property type="match status" value="1"/>
</dbReference>
<sequence length="169" mass="19189">MNVTDRTLEFAVSYGISHLSYADHVLIFTNAKEHSLTKIMDFLYAYAANAGQSINVSKSSFVMDPKAPTLAIHKVKRVTSFTHKPLPFTYLGAPICVGCRKTELFDPLMEAMSSRVAGWEKKFLSFGSRRQLIQSVLLYAYSNIIYLEATERCDCAYRVITKLILLWFN</sequence>
<evidence type="ECO:0000259" key="1">
    <source>
        <dbReference type="PROSITE" id="PS50878"/>
    </source>
</evidence>